<evidence type="ECO:0000313" key="1">
    <source>
        <dbReference type="Proteomes" id="UP000887565"/>
    </source>
</evidence>
<dbReference type="WBParaSite" id="nRc.2.0.1.t40978-RA">
    <property type="protein sequence ID" value="nRc.2.0.1.t40978-RA"/>
    <property type="gene ID" value="nRc.2.0.1.g40978"/>
</dbReference>
<name>A0A915KTQ4_ROMCU</name>
<evidence type="ECO:0000313" key="2">
    <source>
        <dbReference type="WBParaSite" id="nRc.2.0.1.t40978-RA"/>
    </source>
</evidence>
<sequence length="154" mass="18036">MLIENSLNIIATIFCNSLASKPWIVTEKPCDSATKSIFDGAKEPEILLHRGYSSKTIFFDRFFYELGKTGRYVRVTRLFLLSDELLGRGRQNCQYFRTKVGIHITDDKYHIAKAATKEILLYSINLTTKHLSKIMEVRRRYIDHFKINGYRTKY</sequence>
<accession>A0A915KTQ4</accession>
<protein>
    <submittedName>
        <fullName evidence="2">Uncharacterized protein</fullName>
    </submittedName>
</protein>
<keyword evidence="1" id="KW-1185">Reference proteome</keyword>
<proteinExistence type="predicted"/>
<reference evidence="2" key="1">
    <citation type="submission" date="2022-11" db="UniProtKB">
        <authorList>
            <consortium name="WormBaseParasite"/>
        </authorList>
    </citation>
    <scope>IDENTIFICATION</scope>
</reference>
<dbReference type="Proteomes" id="UP000887565">
    <property type="component" value="Unplaced"/>
</dbReference>
<organism evidence="1 2">
    <name type="scientific">Romanomermis culicivorax</name>
    <name type="common">Nematode worm</name>
    <dbReference type="NCBI Taxonomy" id="13658"/>
    <lineage>
        <taxon>Eukaryota</taxon>
        <taxon>Metazoa</taxon>
        <taxon>Ecdysozoa</taxon>
        <taxon>Nematoda</taxon>
        <taxon>Enoplea</taxon>
        <taxon>Dorylaimia</taxon>
        <taxon>Mermithida</taxon>
        <taxon>Mermithoidea</taxon>
        <taxon>Mermithidae</taxon>
        <taxon>Romanomermis</taxon>
    </lineage>
</organism>
<dbReference type="AlphaFoldDB" id="A0A915KTQ4"/>